<dbReference type="AlphaFoldDB" id="A0A0V0QJ89"/>
<dbReference type="GO" id="GO:0030295">
    <property type="term" value="F:protein kinase activator activity"/>
    <property type="evidence" value="ECO:0007669"/>
    <property type="project" value="TreeGrafter"/>
</dbReference>
<organism evidence="5 6">
    <name type="scientific">Pseudocohnilembus persalinus</name>
    <name type="common">Ciliate</name>
    <dbReference type="NCBI Taxonomy" id="266149"/>
    <lineage>
        <taxon>Eukaryota</taxon>
        <taxon>Sar</taxon>
        <taxon>Alveolata</taxon>
        <taxon>Ciliophora</taxon>
        <taxon>Intramacronucleata</taxon>
        <taxon>Oligohymenophorea</taxon>
        <taxon>Scuticociliatia</taxon>
        <taxon>Philasterida</taxon>
        <taxon>Pseudocohnilembidae</taxon>
        <taxon>Pseudocohnilembus</taxon>
    </lineage>
</organism>
<evidence type="ECO:0000313" key="5">
    <source>
        <dbReference type="EMBL" id="KRX02367.1"/>
    </source>
</evidence>
<proteinExistence type="inferred from homology"/>
<dbReference type="CDD" id="cd05831">
    <property type="entry name" value="Ribosomal_P1"/>
    <property type="match status" value="1"/>
</dbReference>
<dbReference type="GO" id="GO:0002181">
    <property type="term" value="P:cytoplasmic translation"/>
    <property type="evidence" value="ECO:0007669"/>
    <property type="project" value="TreeGrafter"/>
</dbReference>
<comment type="similarity">
    <text evidence="1">Belongs to the eukaryotic ribosomal protein P1/P2 family.</text>
</comment>
<keyword evidence="2" id="KW-0689">Ribosomal protein</keyword>
<evidence type="ECO:0000256" key="2">
    <source>
        <dbReference type="ARBA" id="ARBA00022980"/>
    </source>
</evidence>
<evidence type="ECO:0008006" key="7">
    <source>
        <dbReference type="Google" id="ProtNLM"/>
    </source>
</evidence>
<dbReference type="FunCoup" id="A0A0V0QJ89">
    <property type="interactions" value="176"/>
</dbReference>
<dbReference type="InParanoid" id="A0A0V0QJ89"/>
<dbReference type="FunFam" id="1.10.10.1410:FF:000001">
    <property type="entry name" value="60S acidic ribosomal protein P1"/>
    <property type="match status" value="1"/>
</dbReference>
<accession>A0A0V0QJ89</accession>
<dbReference type="OrthoDB" id="311832at2759"/>
<evidence type="ECO:0000256" key="3">
    <source>
        <dbReference type="ARBA" id="ARBA00023274"/>
    </source>
</evidence>
<dbReference type="InterPro" id="IPR038716">
    <property type="entry name" value="P1/P2_N_sf"/>
</dbReference>
<protein>
    <recommendedName>
        <fullName evidence="7">60S acidic ribosomal protein P1</fullName>
    </recommendedName>
</protein>
<dbReference type="GO" id="GO:0043021">
    <property type="term" value="F:ribonucleoprotein complex binding"/>
    <property type="evidence" value="ECO:0007669"/>
    <property type="project" value="TreeGrafter"/>
</dbReference>
<keyword evidence="3" id="KW-0687">Ribonucleoprotein</keyword>
<keyword evidence="6" id="KW-1185">Reference proteome</keyword>
<dbReference type="Pfam" id="PF00428">
    <property type="entry name" value="Ribosomal_60s"/>
    <property type="match status" value="1"/>
</dbReference>
<feature type="region of interest" description="Disordered" evidence="4">
    <location>
        <begin position="68"/>
        <end position="116"/>
    </location>
</feature>
<dbReference type="InterPro" id="IPR027534">
    <property type="entry name" value="Ribosomal_P1/P2"/>
</dbReference>
<feature type="compositionally biased region" description="Low complexity" evidence="4">
    <location>
        <begin position="72"/>
        <end position="94"/>
    </location>
</feature>
<dbReference type="EMBL" id="LDAU01000155">
    <property type="protein sequence ID" value="KRX02367.1"/>
    <property type="molecule type" value="Genomic_DNA"/>
</dbReference>
<name>A0A0V0QJ89_PSEPJ</name>
<dbReference type="PANTHER" id="PTHR45696">
    <property type="entry name" value="60S ACIDIC RIBOSOMAL PROTEIN P1"/>
    <property type="match status" value="1"/>
</dbReference>
<dbReference type="GO" id="GO:0022625">
    <property type="term" value="C:cytosolic large ribosomal subunit"/>
    <property type="evidence" value="ECO:0007669"/>
    <property type="project" value="TreeGrafter"/>
</dbReference>
<dbReference type="PANTHER" id="PTHR45696:SF10">
    <property type="entry name" value="LARGE RIBOSOMAL SUBUNIT PROTEIN P1"/>
    <property type="match status" value="1"/>
</dbReference>
<reference evidence="5 6" key="1">
    <citation type="journal article" date="2015" name="Sci. Rep.">
        <title>Genome of the facultative scuticociliatosis pathogen Pseudocohnilembus persalinus provides insight into its virulence through horizontal gene transfer.</title>
        <authorList>
            <person name="Xiong J."/>
            <person name="Wang G."/>
            <person name="Cheng J."/>
            <person name="Tian M."/>
            <person name="Pan X."/>
            <person name="Warren A."/>
            <person name="Jiang C."/>
            <person name="Yuan D."/>
            <person name="Miao W."/>
        </authorList>
    </citation>
    <scope>NUCLEOTIDE SEQUENCE [LARGE SCALE GENOMIC DNA]</scope>
    <source>
        <strain evidence="5">36N120E</strain>
    </source>
</reference>
<dbReference type="GO" id="GO:0006414">
    <property type="term" value="P:translational elongation"/>
    <property type="evidence" value="ECO:0007669"/>
    <property type="project" value="InterPro"/>
</dbReference>
<evidence type="ECO:0000256" key="4">
    <source>
        <dbReference type="SAM" id="MobiDB-lite"/>
    </source>
</evidence>
<dbReference type="Gene3D" id="1.10.10.1410">
    <property type="match status" value="1"/>
</dbReference>
<dbReference type="Proteomes" id="UP000054937">
    <property type="component" value="Unassembled WGS sequence"/>
</dbReference>
<sequence>MSSVPVDQIPEVDYATLACTYASLILHDEGLSITGDKIKSLLNVSQVEVQKFWPNFFAKSLAGKNISDLMTPQSGAAEPAQAAQASGNGAAVAQPKEEPKKEEEPEEDMDMGGLFD</sequence>
<dbReference type="GO" id="GO:0003735">
    <property type="term" value="F:structural constituent of ribosome"/>
    <property type="evidence" value="ECO:0007669"/>
    <property type="project" value="InterPro"/>
</dbReference>
<evidence type="ECO:0000313" key="6">
    <source>
        <dbReference type="Proteomes" id="UP000054937"/>
    </source>
</evidence>
<comment type="caution">
    <text evidence="5">The sequence shown here is derived from an EMBL/GenBank/DDBJ whole genome shotgun (WGS) entry which is preliminary data.</text>
</comment>
<dbReference type="HAMAP" id="MF_01478">
    <property type="entry name" value="Ribosomal_L12_arch"/>
    <property type="match status" value="1"/>
</dbReference>
<dbReference type="OMA" id="REELMCV"/>
<evidence type="ECO:0000256" key="1">
    <source>
        <dbReference type="ARBA" id="ARBA00005436"/>
    </source>
</evidence>
<gene>
    <name evidence="5" type="ORF">PPERSA_09984</name>
</gene>